<dbReference type="AlphaFoldDB" id="A0AAW9FK77"/>
<evidence type="ECO:0000313" key="1">
    <source>
        <dbReference type="EMBL" id="MDX8305895.1"/>
    </source>
</evidence>
<protein>
    <submittedName>
        <fullName evidence="1">Uncharacterized protein</fullName>
    </submittedName>
</protein>
<name>A0AAW9FK77_9HYPH</name>
<reference evidence="1" key="1">
    <citation type="journal article" date="2023" name="Phytobiomes J">
        <title>Deciphering the key players within the bacterial microbiota associated with aerial crown gall tumors on rhododendron: Insights into the gallobiome.</title>
        <authorList>
            <person name="Kuzmanovic N."/>
            <person name="Nesme J."/>
            <person name="Wolf J."/>
            <person name="Neumann-Schaal M."/>
            <person name="Petersen J."/>
            <person name="Fernandez-Gnecco G."/>
            <person name="Sproeer C."/>
            <person name="Bunk B."/>
            <person name="Overmann J."/>
            <person name="Sorensen S.J."/>
            <person name="Idczak E."/>
            <person name="Smalla K."/>
        </authorList>
    </citation>
    <scope>NUCLEOTIDE SEQUENCE</scope>
    <source>
        <strain evidence="1">Rho-11.1</strain>
    </source>
</reference>
<proteinExistence type="predicted"/>
<organism evidence="1">
    <name type="scientific">Agrobacterium rosae</name>
    <dbReference type="NCBI Taxonomy" id="1972867"/>
    <lineage>
        <taxon>Bacteria</taxon>
        <taxon>Pseudomonadati</taxon>
        <taxon>Pseudomonadota</taxon>
        <taxon>Alphaproteobacteria</taxon>
        <taxon>Hyphomicrobiales</taxon>
        <taxon>Rhizobiaceae</taxon>
        <taxon>Rhizobium/Agrobacterium group</taxon>
        <taxon>Agrobacterium</taxon>
    </lineage>
</organism>
<comment type="caution">
    <text evidence="1">The sequence shown here is derived from an EMBL/GenBank/DDBJ whole genome shotgun (WGS) entry which is preliminary data.</text>
</comment>
<dbReference type="RefSeq" id="WP_320203928.1">
    <property type="nucleotide sequence ID" value="NZ_CP192782.1"/>
</dbReference>
<accession>A0AAW9FK77</accession>
<sequence>MESALHGTSRLQTSVTDEPLIRLNAVDFVEDAEFRAIEASSADEALLQLDQNDDISIL</sequence>
<dbReference type="EMBL" id="JAVRAF010000035">
    <property type="protein sequence ID" value="MDX8305895.1"/>
    <property type="molecule type" value="Genomic_DNA"/>
</dbReference>
<gene>
    <name evidence="1" type="ORF">RMR22_27125</name>
</gene>